<gene>
    <name evidence="1" type="ORF">KGM_214472</name>
</gene>
<evidence type="ECO:0000313" key="2">
    <source>
        <dbReference type="Proteomes" id="UP000007151"/>
    </source>
</evidence>
<dbReference type="InParanoid" id="A0A212ELT6"/>
<dbReference type="Proteomes" id="UP000007151">
    <property type="component" value="Unassembled WGS sequence"/>
</dbReference>
<reference evidence="1 2" key="1">
    <citation type="journal article" date="2011" name="Cell">
        <title>The monarch butterfly genome yields insights into long-distance migration.</title>
        <authorList>
            <person name="Zhan S."/>
            <person name="Merlin C."/>
            <person name="Boore J.L."/>
            <person name="Reppert S.M."/>
        </authorList>
    </citation>
    <scope>NUCLEOTIDE SEQUENCE [LARGE SCALE GENOMIC DNA]</scope>
    <source>
        <strain evidence="1">F-2</strain>
    </source>
</reference>
<organism evidence="1 2">
    <name type="scientific">Danaus plexippus plexippus</name>
    <dbReference type="NCBI Taxonomy" id="278856"/>
    <lineage>
        <taxon>Eukaryota</taxon>
        <taxon>Metazoa</taxon>
        <taxon>Ecdysozoa</taxon>
        <taxon>Arthropoda</taxon>
        <taxon>Hexapoda</taxon>
        <taxon>Insecta</taxon>
        <taxon>Pterygota</taxon>
        <taxon>Neoptera</taxon>
        <taxon>Endopterygota</taxon>
        <taxon>Lepidoptera</taxon>
        <taxon>Glossata</taxon>
        <taxon>Ditrysia</taxon>
        <taxon>Papilionoidea</taxon>
        <taxon>Nymphalidae</taxon>
        <taxon>Danainae</taxon>
        <taxon>Danaini</taxon>
        <taxon>Danaina</taxon>
        <taxon>Danaus</taxon>
        <taxon>Danaus</taxon>
    </lineage>
</organism>
<dbReference type="KEGG" id="dpl:KGM_214472"/>
<keyword evidence="2" id="KW-1185">Reference proteome</keyword>
<evidence type="ECO:0000313" key="1">
    <source>
        <dbReference type="EMBL" id="OWR42454.1"/>
    </source>
</evidence>
<dbReference type="AlphaFoldDB" id="A0A212ELT6"/>
<sequence>MDLHAPLVVHGYESHAPLLEVEGLDPHSPQKVLIHAPIQGQEMMNEHRNGGHRFDSRRGTNAVTRDFRGLRAIFAFFVLPEDIPPIPTEFYLRMR</sequence>
<dbReference type="EMBL" id="AGBW02013979">
    <property type="protein sequence ID" value="OWR42454.1"/>
    <property type="molecule type" value="Genomic_DNA"/>
</dbReference>
<name>A0A212ELT6_DANPL</name>
<accession>A0A212ELT6</accession>
<comment type="caution">
    <text evidence="1">The sequence shown here is derived from an EMBL/GenBank/DDBJ whole genome shotgun (WGS) entry which is preliminary data.</text>
</comment>
<proteinExistence type="predicted"/>
<protein>
    <submittedName>
        <fullName evidence="1">Uncharacterized protein</fullName>
    </submittedName>
</protein>